<reference evidence="1" key="1">
    <citation type="submission" date="2022-04" db="EMBL/GenBank/DDBJ databases">
        <title>Carnegiea gigantea Genome sequencing and assembly v2.</title>
        <authorList>
            <person name="Copetti D."/>
            <person name="Sanderson M.J."/>
            <person name="Burquez A."/>
            <person name="Wojciechowski M.F."/>
        </authorList>
    </citation>
    <scope>NUCLEOTIDE SEQUENCE</scope>
    <source>
        <strain evidence="1">SGP5-SGP5p</strain>
        <tissue evidence="1">Aerial part</tissue>
    </source>
</reference>
<dbReference type="EMBL" id="JAKOGI010000070">
    <property type="protein sequence ID" value="KAJ8445797.1"/>
    <property type="molecule type" value="Genomic_DNA"/>
</dbReference>
<name>A0A9Q1QKM9_9CARY</name>
<sequence length="151" mass="17693">MDVSKDYENYFNATVLEKVNTERRGEERYPTDDEFYSALHRKKELRINLPILRSLNLHDRSYGMEQAMMGDIFLSELALIVRTLVMDETAIDMGQPEEDYKFFLSIQSTVLLICVVAELLLEPYYPNRFAYQFGFDPGVLSNRLSFTRALR</sequence>
<keyword evidence="2" id="KW-1185">Reference proteome</keyword>
<evidence type="ECO:0000313" key="2">
    <source>
        <dbReference type="Proteomes" id="UP001153076"/>
    </source>
</evidence>
<gene>
    <name evidence="1" type="ORF">Cgig2_027878</name>
</gene>
<organism evidence="1 2">
    <name type="scientific">Carnegiea gigantea</name>
    <dbReference type="NCBI Taxonomy" id="171969"/>
    <lineage>
        <taxon>Eukaryota</taxon>
        <taxon>Viridiplantae</taxon>
        <taxon>Streptophyta</taxon>
        <taxon>Embryophyta</taxon>
        <taxon>Tracheophyta</taxon>
        <taxon>Spermatophyta</taxon>
        <taxon>Magnoliopsida</taxon>
        <taxon>eudicotyledons</taxon>
        <taxon>Gunneridae</taxon>
        <taxon>Pentapetalae</taxon>
        <taxon>Caryophyllales</taxon>
        <taxon>Cactineae</taxon>
        <taxon>Cactaceae</taxon>
        <taxon>Cactoideae</taxon>
        <taxon>Echinocereeae</taxon>
        <taxon>Carnegiea</taxon>
    </lineage>
</organism>
<dbReference type="Proteomes" id="UP001153076">
    <property type="component" value="Unassembled WGS sequence"/>
</dbReference>
<protein>
    <submittedName>
        <fullName evidence="1">Uncharacterized protein</fullName>
    </submittedName>
</protein>
<comment type="caution">
    <text evidence="1">The sequence shown here is derived from an EMBL/GenBank/DDBJ whole genome shotgun (WGS) entry which is preliminary data.</text>
</comment>
<proteinExistence type="predicted"/>
<accession>A0A9Q1QKM9</accession>
<dbReference type="AlphaFoldDB" id="A0A9Q1QKM9"/>
<dbReference type="OrthoDB" id="1194411at2759"/>
<evidence type="ECO:0000313" key="1">
    <source>
        <dbReference type="EMBL" id="KAJ8445797.1"/>
    </source>
</evidence>